<evidence type="ECO:0000313" key="3">
    <source>
        <dbReference type="EMBL" id="EBA06634.1"/>
    </source>
</evidence>
<gene>
    <name evidence="3" type="ORF">SSE37_10273</name>
</gene>
<sequence length="447" mass="50542">MAGLVKRGDTYHLRMRVPRRYASVMPGKHEIQRSLRTSDEKLARAQLLVTEQHILAELDLLLAGRSSPGSREHFEAASGLAASRGFVYRTADELATGPLEDVLTRFASLKSSKDDPASEATSALLGTVERPRLTITEVAESMEKRFPEDVKYKNDRQKSVWRSRWTRPAAKIVELLGLDPVFTEIHRVNQALPFRDALRDRIIEGDMLGRSAQKEIQLLNLMWGKFHESLGIDERDMPFSPFAGLGKGFSKLDEEEGRKLQVPLEIIAEKIVPEGALDFMNPQARDITLVLTETGARQSEITDLPPGSIFLDAQVPHIWIRRETGIWAREIKNKQSKRKIPLVGVALEAMRRNPEGFSQYRHKGTYSATANKALHAHGLLPEEVTIGGLRHSFEARLKAALIENDDRAELMGHSVKKARGREVYGDEMELRNKLELHRRIMFTPRRA</sequence>
<reference evidence="3 4" key="1">
    <citation type="submission" date="2006-06" db="EMBL/GenBank/DDBJ databases">
        <authorList>
            <person name="Moran M.A."/>
            <person name="Ferriera S."/>
            <person name="Johnson J."/>
            <person name="Kravitz S."/>
            <person name="Beeson K."/>
            <person name="Sutton G."/>
            <person name="Rogers Y.-H."/>
            <person name="Friedman R."/>
            <person name="Frazier M."/>
            <person name="Venter J.C."/>
        </authorList>
    </citation>
    <scope>NUCLEOTIDE SEQUENCE [LARGE SCALE GENOMIC DNA]</scope>
    <source>
        <strain evidence="3 4">E-37</strain>
    </source>
</reference>
<dbReference type="Pfam" id="PF20172">
    <property type="entry name" value="DUF6538"/>
    <property type="match status" value="1"/>
</dbReference>
<dbReference type="RefSeq" id="WP_005862270.1">
    <property type="nucleotide sequence ID" value="NZ_AAYA01000014.1"/>
</dbReference>
<dbReference type="eggNOG" id="COG0582">
    <property type="taxonomic scope" value="Bacteria"/>
</dbReference>
<evidence type="ECO:0000313" key="4">
    <source>
        <dbReference type="Proteomes" id="UP000005713"/>
    </source>
</evidence>
<dbReference type="InterPro" id="IPR011010">
    <property type="entry name" value="DNA_brk_join_enz"/>
</dbReference>
<dbReference type="AlphaFoldDB" id="A3K8F5"/>
<dbReference type="Proteomes" id="UP000005713">
    <property type="component" value="Unassembled WGS sequence"/>
</dbReference>
<comment type="caution">
    <text evidence="3">The sequence shown here is derived from an EMBL/GenBank/DDBJ whole genome shotgun (WGS) entry which is preliminary data.</text>
</comment>
<keyword evidence="1" id="KW-0233">DNA recombination</keyword>
<dbReference type="GO" id="GO:0003677">
    <property type="term" value="F:DNA binding"/>
    <property type="evidence" value="ECO:0007669"/>
    <property type="project" value="InterPro"/>
</dbReference>
<dbReference type="SUPFAM" id="SSF56349">
    <property type="entry name" value="DNA breaking-rejoining enzymes"/>
    <property type="match status" value="1"/>
</dbReference>
<dbReference type="OrthoDB" id="7222937at2"/>
<evidence type="ECO:0000256" key="1">
    <source>
        <dbReference type="ARBA" id="ARBA00023172"/>
    </source>
</evidence>
<name>A3K8F5_SAGS3</name>
<accession>A3K8F5</accession>
<dbReference type="GO" id="GO:0015074">
    <property type="term" value="P:DNA integration"/>
    <property type="evidence" value="ECO:0007669"/>
    <property type="project" value="InterPro"/>
</dbReference>
<dbReference type="Gene3D" id="1.10.443.10">
    <property type="entry name" value="Intergrase catalytic core"/>
    <property type="match status" value="1"/>
</dbReference>
<dbReference type="EMBL" id="AAYA01000014">
    <property type="protein sequence ID" value="EBA06634.1"/>
    <property type="molecule type" value="Genomic_DNA"/>
</dbReference>
<feature type="domain" description="DUF6538" evidence="2">
    <location>
        <begin position="4"/>
        <end position="49"/>
    </location>
</feature>
<dbReference type="GO" id="GO:0006310">
    <property type="term" value="P:DNA recombination"/>
    <property type="evidence" value="ECO:0007669"/>
    <property type="project" value="UniProtKB-KW"/>
</dbReference>
<keyword evidence="4" id="KW-1185">Reference proteome</keyword>
<protein>
    <submittedName>
        <fullName evidence="3">Phage integrase</fullName>
    </submittedName>
</protein>
<proteinExistence type="predicted"/>
<dbReference type="InterPro" id="IPR046668">
    <property type="entry name" value="DUF6538"/>
</dbReference>
<evidence type="ECO:0000259" key="2">
    <source>
        <dbReference type="Pfam" id="PF20172"/>
    </source>
</evidence>
<organism evidence="3 4">
    <name type="scientific">Sagittula stellata (strain ATCC 700073 / DSM 11524 / E-37)</name>
    <dbReference type="NCBI Taxonomy" id="388399"/>
    <lineage>
        <taxon>Bacteria</taxon>
        <taxon>Pseudomonadati</taxon>
        <taxon>Pseudomonadota</taxon>
        <taxon>Alphaproteobacteria</taxon>
        <taxon>Rhodobacterales</taxon>
        <taxon>Roseobacteraceae</taxon>
        <taxon>Sagittula</taxon>
    </lineage>
</organism>
<dbReference type="InterPro" id="IPR013762">
    <property type="entry name" value="Integrase-like_cat_sf"/>
</dbReference>